<dbReference type="PANTHER" id="PTHR24421">
    <property type="entry name" value="NITRATE/NITRITE SENSOR PROTEIN NARX-RELATED"/>
    <property type="match status" value="1"/>
</dbReference>
<evidence type="ECO:0000256" key="11">
    <source>
        <dbReference type="SAM" id="Phobius"/>
    </source>
</evidence>
<dbReference type="Gene3D" id="1.20.5.1930">
    <property type="match status" value="1"/>
</dbReference>
<proteinExistence type="predicted"/>
<sequence>MKLLPLTSWFKTHRLEAKITLDIGNSYLNAGDYAKALDYYFKSLELKNKYQLKDLLDEDCHRAIGYLYVTLGDFQKAKPYLFQAKKFKEAIHRGTYYELAHLSNAYEGLSQLDSALYYAKAAIHEALHYQITHELGYIFVTYAKALERLNNYPQALNWYRYGIATCLKQNNRKTLSFAYSEIAKLYHQLGNVDSAGHFARQAIYYARESGYLKGLGEAGGTLAKVYKMHHQLDSALKYQELMITTKDSLFKQDKAQRIEILEVEQRRQERAKEEAEEKAQQQRKLISISAIIALFVILSFIFYRNRMLTQQNAALQTALLEGQTTERKRVAADLHDALGSTLSSLRWSMGAIDKNKLNAQEQEVYQHVQNSLEQAYDQVRLLSHNLLPEELGKQGLWKTLEGLVRKLNRNTPVTFTLQIPENQPRLNAKTEFELYSICLELITNILKHAQATEANVKVEVKNENLQLTVTDNGKGISENTTAGKGLRNIAERVESLKGKWEKISDELPGTKNVIILPLEKSTKPTHA</sequence>
<evidence type="ECO:0000256" key="3">
    <source>
        <dbReference type="ARBA" id="ARBA00022553"/>
    </source>
</evidence>
<dbReference type="InterPro" id="IPR011712">
    <property type="entry name" value="Sig_transdc_His_kin_sub3_dim/P"/>
</dbReference>
<evidence type="ECO:0000313" key="14">
    <source>
        <dbReference type="Proteomes" id="UP001204772"/>
    </source>
</evidence>
<comment type="caution">
    <text evidence="13">The sequence shown here is derived from an EMBL/GenBank/DDBJ whole genome shotgun (WGS) entry which is preliminary data.</text>
</comment>
<dbReference type="InterPro" id="IPR036890">
    <property type="entry name" value="HATPase_C_sf"/>
</dbReference>
<dbReference type="SMART" id="SM00028">
    <property type="entry name" value="TPR"/>
    <property type="match status" value="3"/>
</dbReference>
<evidence type="ECO:0000256" key="9">
    <source>
        <dbReference type="PROSITE-ProRule" id="PRU00339"/>
    </source>
</evidence>
<evidence type="ECO:0000256" key="5">
    <source>
        <dbReference type="ARBA" id="ARBA00022741"/>
    </source>
</evidence>
<dbReference type="InterPro" id="IPR019734">
    <property type="entry name" value="TPR_rpt"/>
</dbReference>
<organism evidence="13 14">
    <name type="scientific">Runella salmonicolor</name>
    <dbReference type="NCBI Taxonomy" id="2950278"/>
    <lineage>
        <taxon>Bacteria</taxon>
        <taxon>Pseudomonadati</taxon>
        <taxon>Bacteroidota</taxon>
        <taxon>Cytophagia</taxon>
        <taxon>Cytophagales</taxon>
        <taxon>Spirosomataceae</taxon>
        <taxon>Runella</taxon>
    </lineage>
</organism>
<dbReference type="Pfam" id="PF13176">
    <property type="entry name" value="TPR_7"/>
    <property type="match status" value="1"/>
</dbReference>
<dbReference type="CDD" id="cd16917">
    <property type="entry name" value="HATPase_UhpB-NarQ-NarX-like"/>
    <property type="match status" value="1"/>
</dbReference>
<evidence type="ECO:0000256" key="1">
    <source>
        <dbReference type="ARBA" id="ARBA00000085"/>
    </source>
</evidence>
<comment type="catalytic activity">
    <reaction evidence="1">
        <text>ATP + protein L-histidine = ADP + protein N-phospho-L-histidine.</text>
        <dbReference type="EC" id="2.7.13.3"/>
    </reaction>
</comment>
<keyword evidence="10" id="KW-0175">Coiled coil</keyword>
<evidence type="ECO:0000256" key="4">
    <source>
        <dbReference type="ARBA" id="ARBA00022679"/>
    </source>
</evidence>
<dbReference type="Gene3D" id="3.30.565.10">
    <property type="entry name" value="Histidine kinase-like ATPase, C-terminal domain"/>
    <property type="match status" value="1"/>
</dbReference>
<evidence type="ECO:0000313" key="13">
    <source>
        <dbReference type="EMBL" id="MCP1382523.1"/>
    </source>
</evidence>
<dbReference type="SMART" id="SM00387">
    <property type="entry name" value="HATPase_c"/>
    <property type="match status" value="1"/>
</dbReference>
<evidence type="ECO:0000256" key="7">
    <source>
        <dbReference type="ARBA" id="ARBA00022840"/>
    </source>
</evidence>
<dbReference type="PROSITE" id="PS50109">
    <property type="entry name" value="HIS_KIN"/>
    <property type="match status" value="1"/>
</dbReference>
<dbReference type="GO" id="GO:0016301">
    <property type="term" value="F:kinase activity"/>
    <property type="evidence" value="ECO:0007669"/>
    <property type="project" value="UniProtKB-KW"/>
</dbReference>
<feature type="transmembrane region" description="Helical" evidence="11">
    <location>
        <begin position="285"/>
        <end position="303"/>
    </location>
</feature>
<keyword evidence="14" id="KW-1185">Reference proteome</keyword>
<feature type="repeat" description="TPR" evidence="9">
    <location>
        <begin position="17"/>
        <end position="50"/>
    </location>
</feature>
<dbReference type="PANTHER" id="PTHR24421:SF10">
    <property type="entry name" value="NITRATE_NITRITE SENSOR PROTEIN NARQ"/>
    <property type="match status" value="1"/>
</dbReference>
<dbReference type="EC" id="2.7.13.3" evidence="2"/>
<dbReference type="PROSITE" id="PS50005">
    <property type="entry name" value="TPR"/>
    <property type="match status" value="1"/>
</dbReference>
<evidence type="ECO:0000259" key="12">
    <source>
        <dbReference type="PROSITE" id="PS50109"/>
    </source>
</evidence>
<keyword evidence="11" id="KW-0472">Membrane</keyword>
<dbReference type="InterPro" id="IPR005467">
    <property type="entry name" value="His_kinase_dom"/>
</dbReference>
<evidence type="ECO:0000256" key="8">
    <source>
        <dbReference type="ARBA" id="ARBA00023012"/>
    </source>
</evidence>
<accession>A0ABT1FL74</accession>
<dbReference type="Pfam" id="PF07730">
    <property type="entry name" value="HisKA_3"/>
    <property type="match status" value="1"/>
</dbReference>
<keyword evidence="3" id="KW-0597">Phosphoprotein</keyword>
<feature type="coiled-coil region" evidence="10">
    <location>
        <begin position="258"/>
        <end position="285"/>
    </location>
</feature>
<keyword evidence="9" id="KW-0802">TPR repeat</keyword>
<keyword evidence="6 13" id="KW-0418">Kinase</keyword>
<dbReference type="Proteomes" id="UP001204772">
    <property type="component" value="Unassembled WGS sequence"/>
</dbReference>
<dbReference type="SUPFAM" id="SSF55874">
    <property type="entry name" value="ATPase domain of HSP90 chaperone/DNA topoisomerase II/histidine kinase"/>
    <property type="match status" value="1"/>
</dbReference>
<evidence type="ECO:0000256" key="6">
    <source>
        <dbReference type="ARBA" id="ARBA00022777"/>
    </source>
</evidence>
<evidence type="ECO:0000256" key="2">
    <source>
        <dbReference type="ARBA" id="ARBA00012438"/>
    </source>
</evidence>
<keyword evidence="11" id="KW-0812">Transmembrane</keyword>
<evidence type="ECO:0000256" key="10">
    <source>
        <dbReference type="SAM" id="Coils"/>
    </source>
</evidence>
<dbReference type="RefSeq" id="WP_253526765.1">
    <property type="nucleotide sequence ID" value="NZ_JAMZEL010000002.1"/>
</dbReference>
<gene>
    <name evidence="13" type="ORF">NCI00_08820</name>
</gene>
<feature type="domain" description="Histidine kinase" evidence="12">
    <location>
        <begin position="333"/>
        <end position="520"/>
    </location>
</feature>
<dbReference type="SUPFAM" id="SSF48452">
    <property type="entry name" value="TPR-like"/>
    <property type="match status" value="2"/>
</dbReference>
<keyword evidence="4" id="KW-0808">Transferase</keyword>
<dbReference type="Gene3D" id="1.25.40.10">
    <property type="entry name" value="Tetratricopeptide repeat domain"/>
    <property type="match status" value="2"/>
</dbReference>
<keyword evidence="5" id="KW-0547">Nucleotide-binding</keyword>
<name>A0ABT1FL74_9BACT</name>
<protein>
    <recommendedName>
        <fullName evidence="2">histidine kinase</fullName>
        <ecNumber evidence="2">2.7.13.3</ecNumber>
    </recommendedName>
</protein>
<dbReference type="EMBL" id="JAMZEL010000002">
    <property type="protein sequence ID" value="MCP1382523.1"/>
    <property type="molecule type" value="Genomic_DNA"/>
</dbReference>
<dbReference type="Pfam" id="PF02518">
    <property type="entry name" value="HATPase_c"/>
    <property type="match status" value="1"/>
</dbReference>
<dbReference type="InterPro" id="IPR003594">
    <property type="entry name" value="HATPase_dom"/>
</dbReference>
<dbReference type="InterPro" id="IPR011990">
    <property type="entry name" value="TPR-like_helical_dom_sf"/>
</dbReference>
<dbReference type="InterPro" id="IPR050482">
    <property type="entry name" value="Sensor_HK_TwoCompSys"/>
</dbReference>
<dbReference type="Pfam" id="PF13181">
    <property type="entry name" value="TPR_8"/>
    <property type="match status" value="2"/>
</dbReference>
<keyword evidence="8" id="KW-0902">Two-component regulatory system</keyword>
<reference evidence="13 14" key="1">
    <citation type="submission" date="2022-06" db="EMBL/GenBank/DDBJ databases">
        <title>Runella sp. S5 genome sequencing.</title>
        <authorList>
            <person name="Park S."/>
        </authorList>
    </citation>
    <scope>NUCLEOTIDE SEQUENCE [LARGE SCALE GENOMIC DNA]</scope>
    <source>
        <strain evidence="13 14">S5</strain>
    </source>
</reference>
<keyword evidence="7" id="KW-0067">ATP-binding</keyword>
<keyword evidence="11" id="KW-1133">Transmembrane helix</keyword>